<name>A0AAV8VIT4_9CUCU</name>
<dbReference type="Pfam" id="PF02945">
    <property type="entry name" value="Endonuclease_7"/>
    <property type="match status" value="1"/>
</dbReference>
<dbReference type="InterPro" id="IPR004211">
    <property type="entry name" value="Endonuclease_7"/>
</dbReference>
<feature type="non-terminal residue" evidence="1">
    <location>
        <position position="125"/>
    </location>
</feature>
<evidence type="ECO:0000313" key="2">
    <source>
        <dbReference type="Proteomes" id="UP001159042"/>
    </source>
</evidence>
<dbReference type="InterPro" id="IPR038563">
    <property type="entry name" value="Endonuclease_7_sf"/>
</dbReference>
<dbReference type="Proteomes" id="UP001159042">
    <property type="component" value="Unassembled WGS sequence"/>
</dbReference>
<organism evidence="1 2">
    <name type="scientific">Exocentrus adspersus</name>
    <dbReference type="NCBI Taxonomy" id="1586481"/>
    <lineage>
        <taxon>Eukaryota</taxon>
        <taxon>Metazoa</taxon>
        <taxon>Ecdysozoa</taxon>
        <taxon>Arthropoda</taxon>
        <taxon>Hexapoda</taxon>
        <taxon>Insecta</taxon>
        <taxon>Pterygota</taxon>
        <taxon>Neoptera</taxon>
        <taxon>Endopterygota</taxon>
        <taxon>Coleoptera</taxon>
        <taxon>Polyphaga</taxon>
        <taxon>Cucujiformia</taxon>
        <taxon>Chrysomeloidea</taxon>
        <taxon>Cerambycidae</taxon>
        <taxon>Lamiinae</taxon>
        <taxon>Acanthocinini</taxon>
        <taxon>Exocentrus</taxon>
    </lineage>
</organism>
<evidence type="ECO:0008006" key="3">
    <source>
        <dbReference type="Google" id="ProtNLM"/>
    </source>
</evidence>
<reference evidence="1 2" key="1">
    <citation type="journal article" date="2023" name="Insect Mol. Biol.">
        <title>Genome sequencing provides insights into the evolution of gene families encoding plant cell wall-degrading enzymes in longhorned beetles.</title>
        <authorList>
            <person name="Shin N.R."/>
            <person name="Okamura Y."/>
            <person name="Kirsch R."/>
            <person name="Pauchet Y."/>
        </authorList>
    </citation>
    <scope>NUCLEOTIDE SEQUENCE [LARGE SCALE GENOMIC DNA]</scope>
    <source>
        <strain evidence="1">EAD_L_NR</strain>
    </source>
</reference>
<keyword evidence="2" id="KW-1185">Reference proteome</keyword>
<gene>
    <name evidence="1" type="ORF">NQ315_002698</name>
</gene>
<dbReference type="InterPro" id="IPR044925">
    <property type="entry name" value="His-Me_finger_sf"/>
</dbReference>
<dbReference type="SUPFAM" id="SSF54060">
    <property type="entry name" value="His-Me finger endonucleases"/>
    <property type="match status" value="1"/>
</dbReference>
<sequence>MIIVCPITEVIWCHICEKPFTENDKPVRDHSHFSGKFRGWAHSICNNVEFVGVLANAAIDMQKQIISICRIVMKTNLLMYFDVNGLYSWAMSQYLPDGELEWLKDIENFNVQSVPDDSNTGYILE</sequence>
<dbReference type="AlphaFoldDB" id="A0AAV8VIT4"/>
<comment type="caution">
    <text evidence="1">The sequence shown here is derived from an EMBL/GenBank/DDBJ whole genome shotgun (WGS) entry which is preliminary data.</text>
</comment>
<accession>A0AAV8VIT4</accession>
<protein>
    <recommendedName>
        <fullName evidence="3">DNA-directed DNA polymerase</fullName>
    </recommendedName>
</protein>
<dbReference type="EMBL" id="JANEYG010000087">
    <property type="protein sequence ID" value="KAJ8913792.1"/>
    <property type="molecule type" value="Genomic_DNA"/>
</dbReference>
<evidence type="ECO:0000313" key="1">
    <source>
        <dbReference type="EMBL" id="KAJ8913792.1"/>
    </source>
</evidence>
<dbReference type="Gene3D" id="3.40.1800.10">
    <property type="entry name" value="His-Me finger endonucleases"/>
    <property type="match status" value="1"/>
</dbReference>
<proteinExistence type="predicted"/>